<reference evidence="2 3" key="1">
    <citation type="journal article" date="2019" name="Int. J. Syst. Evol. Microbiol.">
        <title>The Global Catalogue of Microorganisms (GCM) 10K type strain sequencing project: providing services to taxonomists for standard genome sequencing and annotation.</title>
        <authorList>
            <consortium name="The Broad Institute Genomics Platform"/>
            <consortium name="The Broad Institute Genome Sequencing Center for Infectious Disease"/>
            <person name="Wu L."/>
            <person name="Ma J."/>
        </authorList>
    </citation>
    <scope>NUCLEOTIDE SEQUENCE [LARGE SCALE GENOMIC DNA]</scope>
    <source>
        <strain evidence="2 3">JCM 6307</strain>
    </source>
</reference>
<evidence type="ECO:0000256" key="1">
    <source>
        <dbReference type="SAM" id="MobiDB-lite"/>
    </source>
</evidence>
<evidence type="ECO:0008006" key="4">
    <source>
        <dbReference type="Google" id="ProtNLM"/>
    </source>
</evidence>
<feature type="region of interest" description="Disordered" evidence="1">
    <location>
        <begin position="19"/>
        <end position="86"/>
    </location>
</feature>
<comment type="caution">
    <text evidence="2">The sequence shown here is derived from an EMBL/GenBank/DDBJ whole genome shotgun (WGS) entry which is preliminary data.</text>
</comment>
<proteinExistence type="predicted"/>
<dbReference type="PROSITE" id="PS51257">
    <property type="entry name" value="PROKAR_LIPOPROTEIN"/>
    <property type="match status" value="1"/>
</dbReference>
<protein>
    <recommendedName>
        <fullName evidence="4">Lipoprotein</fullName>
    </recommendedName>
</protein>
<organism evidence="2 3">
    <name type="scientific">Streptomyces thermolineatus</name>
    <dbReference type="NCBI Taxonomy" id="44033"/>
    <lineage>
        <taxon>Bacteria</taxon>
        <taxon>Bacillati</taxon>
        <taxon>Actinomycetota</taxon>
        <taxon>Actinomycetes</taxon>
        <taxon>Kitasatosporales</taxon>
        <taxon>Streptomycetaceae</taxon>
        <taxon>Streptomyces</taxon>
    </lineage>
</organism>
<dbReference type="RefSeq" id="WP_344382121.1">
    <property type="nucleotide sequence ID" value="NZ_BAAATA010000005.1"/>
</dbReference>
<feature type="compositionally biased region" description="Gly residues" evidence="1">
    <location>
        <begin position="53"/>
        <end position="71"/>
    </location>
</feature>
<name>A0ABN3L8Z6_9ACTN</name>
<evidence type="ECO:0000313" key="3">
    <source>
        <dbReference type="Proteomes" id="UP001501358"/>
    </source>
</evidence>
<sequence>MGRLQTTGAAAAAGLMLVAGCSGGGEDGPRPPGSSASAPASGPSASGPSASGPGHGGGNGGDTGGGSGGTAPGRSSPPPDSPEGRLNALAARKGWTAGAGYASPAAYVHQVCDTLASRDSDDTRSRGQWLMEVHRPDADRRALLRAGAGDLCPRWADTVVNALNGVYERWYADGEFEIGEPAPGDSSLIVPGTYRTGNRSRDCRWERRDASGTVLDSGPVTASGRTSDGPLTVTVRATDGSFSTTACGTWKPVG</sequence>
<keyword evidence="3" id="KW-1185">Reference proteome</keyword>
<accession>A0ABN3L8Z6</accession>
<feature type="compositionally biased region" description="Low complexity" evidence="1">
    <location>
        <begin position="33"/>
        <end position="52"/>
    </location>
</feature>
<dbReference type="EMBL" id="BAAATA010000005">
    <property type="protein sequence ID" value="GAA2478087.1"/>
    <property type="molecule type" value="Genomic_DNA"/>
</dbReference>
<dbReference type="Proteomes" id="UP001501358">
    <property type="component" value="Unassembled WGS sequence"/>
</dbReference>
<evidence type="ECO:0000313" key="2">
    <source>
        <dbReference type="EMBL" id="GAA2478087.1"/>
    </source>
</evidence>
<gene>
    <name evidence="2" type="ORF">GCM10010406_12780</name>
</gene>